<dbReference type="InterPro" id="IPR036236">
    <property type="entry name" value="Znf_C2H2_sf"/>
</dbReference>
<sequence length="304" mass="32697">PVWCPPQEEPRLGSTPLAMLAATCSRIGEPGPSCSPALSDGAPGLIKGFHPWKRGAQGAGSFGTCLTSLGISAGSSRAGGAGLTEASSAFSVTARPVFLTKFPSSVEGIAGIYPRMHRILCLVGHGHRLGGRAEPPGLASPLSGYSNDYSPAFSPGGPQHLLPSPQHLFDGFRPPGPAAYAEVQDGSSTRSPQGEACTAATSRAAARFTVKTSHLKAHLRWHTGERPFLQRHLRTHTGEKRFECSVCHKRFIALRPPQKTFFSVSGYLKCTYEWTHIYVSSIYRQMHWTGPLAFLDLVFSKLLF</sequence>
<reference evidence="15" key="2">
    <citation type="submission" date="2025-08" db="UniProtKB">
        <authorList>
            <consortium name="Ensembl"/>
        </authorList>
    </citation>
    <scope>IDENTIFICATION</scope>
</reference>
<evidence type="ECO:0000256" key="4">
    <source>
        <dbReference type="ARBA" id="ARBA00022771"/>
    </source>
</evidence>
<dbReference type="GO" id="GO:0000981">
    <property type="term" value="F:DNA-binding transcription factor activity, RNA polymerase II-specific"/>
    <property type="evidence" value="ECO:0007669"/>
    <property type="project" value="TreeGrafter"/>
</dbReference>
<dbReference type="AlphaFoldDB" id="A0A672HJ05"/>
<evidence type="ECO:0000256" key="7">
    <source>
        <dbReference type="ARBA" id="ARBA00023125"/>
    </source>
</evidence>
<keyword evidence="6" id="KW-0805">Transcription regulation</keyword>
<evidence type="ECO:0000256" key="2">
    <source>
        <dbReference type="ARBA" id="ARBA00022723"/>
    </source>
</evidence>
<organism evidence="15 16">
    <name type="scientific">Salarias fasciatus</name>
    <name type="common">Jewelled blenny</name>
    <name type="synonym">Blennius fasciatus</name>
    <dbReference type="NCBI Taxonomy" id="181472"/>
    <lineage>
        <taxon>Eukaryota</taxon>
        <taxon>Metazoa</taxon>
        <taxon>Chordata</taxon>
        <taxon>Craniata</taxon>
        <taxon>Vertebrata</taxon>
        <taxon>Euteleostomi</taxon>
        <taxon>Actinopterygii</taxon>
        <taxon>Neopterygii</taxon>
        <taxon>Teleostei</taxon>
        <taxon>Neoteleostei</taxon>
        <taxon>Acanthomorphata</taxon>
        <taxon>Ovalentaria</taxon>
        <taxon>Blenniimorphae</taxon>
        <taxon>Blenniiformes</taxon>
        <taxon>Blennioidei</taxon>
        <taxon>Blenniidae</taxon>
        <taxon>Salariinae</taxon>
        <taxon>Salarias</taxon>
    </lineage>
</organism>
<dbReference type="GO" id="GO:0008270">
    <property type="term" value="F:zinc ion binding"/>
    <property type="evidence" value="ECO:0007669"/>
    <property type="project" value="UniProtKB-KW"/>
</dbReference>
<keyword evidence="4 13" id="KW-0863">Zinc-finger</keyword>
<dbReference type="PANTHER" id="PTHR23235:SF25">
    <property type="entry name" value="TRANSCRIPTION FACTOR SP8"/>
    <property type="match status" value="1"/>
</dbReference>
<protein>
    <recommendedName>
        <fullName evidence="12">Transcription factor Sp8</fullName>
    </recommendedName>
</protein>
<keyword evidence="16" id="KW-1185">Reference proteome</keyword>
<evidence type="ECO:0000256" key="12">
    <source>
        <dbReference type="ARBA" id="ARBA00039365"/>
    </source>
</evidence>
<keyword evidence="9" id="KW-0539">Nucleus</keyword>
<evidence type="ECO:0000313" key="15">
    <source>
        <dbReference type="Ensembl" id="ENSSFAP00005028905.1"/>
    </source>
</evidence>
<keyword evidence="3" id="KW-0677">Repeat</keyword>
<evidence type="ECO:0000256" key="1">
    <source>
        <dbReference type="ARBA" id="ARBA00004123"/>
    </source>
</evidence>
<evidence type="ECO:0000256" key="6">
    <source>
        <dbReference type="ARBA" id="ARBA00023015"/>
    </source>
</evidence>
<comment type="subcellular location">
    <subcellularLocation>
        <location evidence="1">Nucleus</location>
    </subcellularLocation>
</comment>
<proteinExistence type="inferred from homology"/>
<keyword evidence="7" id="KW-0238">DNA-binding</keyword>
<dbReference type="Gene3D" id="3.30.160.60">
    <property type="entry name" value="Classic Zinc Finger"/>
    <property type="match status" value="2"/>
</dbReference>
<evidence type="ECO:0000256" key="9">
    <source>
        <dbReference type="ARBA" id="ARBA00023242"/>
    </source>
</evidence>
<evidence type="ECO:0000313" key="16">
    <source>
        <dbReference type="Proteomes" id="UP000472267"/>
    </source>
</evidence>
<keyword evidence="2" id="KW-0479">Metal-binding</keyword>
<feature type="domain" description="C2H2-type" evidence="14">
    <location>
        <begin position="195"/>
        <end position="227"/>
    </location>
</feature>
<keyword evidence="8" id="KW-0804">Transcription</keyword>
<dbReference type="GO" id="GO:0005634">
    <property type="term" value="C:nucleus"/>
    <property type="evidence" value="ECO:0007669"/>
    <property type="project" value="UniProtKB-SubCell"/>
</dbReference>
<evidence type="ECO:0000256" key="10">
    <source>
        <dbReference type="ARBA" id="ARBA00037677"/>
    </source>
</evidence>
<dbReference type="InterPro" id="IPR013087">
    <property type="entry name" value="Znf_C2H2_type"/>
</dbReference>
<dbReference type="Proteomes" id="UP000472267">
    <property type="component" value="Chromosome 22"/>
</dbReference>
<dbReference type="GO" id="GO:0000978">
    <property type="term" value="F:RNA polymerase II cis-regulatory region sequence-specific DNA binding"/>
    <property type="evidence" value="ECO:0007669"/>
    <property type="project" value="TreeGrafter"/>
</dbReference>
<dbReference type="Ensembl" id="ENSSFAT00005029971.1">
    <property type="protein sequence ID" value="ENSSFAP00005028905.1"/>
    <property type="gene ID" value="ENSSFAG00005014689.1"/>
</dbReference>
<evidence type="ECO:0000256" key="11">
    <source>
        <dbReference type="ARBA" id="ARBA00038409"/>
    </source>
</evidence>
<dbReference type="SUPFAM" id="SSF57667">
    <property type="entry name" value="beta-beta-alpha zinc fingers"/>
    <property type="match status" value="1"/>
</dbReference>
<evidence type="ECO:0000256" key="8">
    <source>
        <dbReference type="ARBA" id="ARBA00023163"/>
    </source>
</evidence>
<comment type="function">
    <text evidence="10">Transcription factor which plays a key role in limb development. Positively regulates FGF8 expression in the apical ectodermal ridge (AER) and contributes to limb outgrowth in embryos.</text>
</comment>
<evidence type="ECO:0000259" key="14">
    <source>
        <dbReference type="PROSITE" id="PS50157"/>
    </source>
</evidence>
<accession>A0A672HJ05</accession>
<dbReference type="PANTHER" id="PTHR23235">
    <property type="entry name" value="KRUEPPEL-LIKE TRANSCRIPTION FACTOR"/>
    <property type="match status" value="1"/>
</dbReference>
<name>A0A672HJ05_SALFA</name>
<gene>
    <name evidence="15" type="primary">LOC115409793</name>
</gene>
<evidence type="ECO:0000256" key="5">
    <source>
        <dbReference type="ARBA" id="ARBA00022833"/>
    </source>
</evidence>
<evidence type="ECO:0000256" key="13">
    <source>
        <dbReference type="PROSITE-ProRule" id="PRU00042"/>
    </source>
</evidence>
<reference evidence="15" key="3">
    <citation type="submission" date="2025-09" db="UniProtKB">
        <authorList>
            <consortium name="Ensembl"/>
        </authorList>
    </citation>
    <scope>IDENTIFICATION</scope>
</reference>
<comment type="similarity">
    <text evidence="11">Belongs to the Sp1 C2H2-type zinc-finger protein family.</text>
</comment>
<evidence type="ECO:0000256" key="3">
    <source>
        <dbReference type="ARBA" id="ARBA00022737"/>
    </source>
</evidence>
<dbReference type="PROSITE" id="PS50157">
    <property type="entry name" value="ZINC_FINGER_C2H2_2"/>
    <property type="match status" value="1"/>
</dbReference>
<keyword evidence="5" id="KW-0862">Zinc</keyword>
<reference evidence="15" key="1">
    <citation type="submission" date="2019-06" db="EMBL/GenBank/DDBJ databases">
        <authorList>
            <consortium name="Wellcome Sanger Institute Data Sharing"/>
        </authorList>
    </citation>
    <scope>NUCLEOTIDE SEQUENCE [LARGE SCALE GENOMIC DNA]</scope>
</reference>